<gene>
    <name evidence="9" type="ORF">FFLO_01085</name>
</gene>
<dbReference type="AlphaFoldDB" id="A0A8K0JQP4"/>
<comment type="caution">
    <text evidence="9">The sequence shown here is derived from an EMBL/GenBank/DDBJ whole genome shotgun (WGS) entry which is preliminary data.</text>
</comment>
<keyword evidence="2 7" id="KW-0812">Transmembrane</keyword>
<keyword evidence="3 7" id="KW-1133">Transmembrane helix</keyword>
<feature type="compositionally biased region" description="Low complexity" evidence="6">
    <location>
        <begin position="34"/>
        <end position="43"/>
    </location>
</feature>
<feature type="region of interest" description="Disordered" evidence="6">
    <location>
        <begin position="346"/>
        <end position="383"/>
    </location>
</feature>
<dbReference type="Proteomes" id="UP000812966">
    <property type="component" value="Unassembled WGS sequence"/>
</dbReference>
<sequence length="451" mass="49134">MDADERTRLLGPPDLQLPSVPSPHPHNVDLEGKPASSSSSAEIAIEPGSAEERAILDADSETPEEGVWYRGPLFEAGWKLGLMFLLFTGVIVGVGWFALPAMDPADKAALRLPRSFQDLQTLNTLFQKYKSNYPIRILTVGCAAYLYVQMFSLPGSMYISILFGAAYGVFYGLILSCLCESFGALLCYALSAVVGPPLLTIPSYRQRLEAWRSKIMGDPTKGEAVTWDGVFAFLIVLRISPFPPHWVANVVAPHLDISPILFWCACFIGIGPVSVIHVTIGSGLDKMTSAEDFHILSLRNVLGLIGIGVAVMIPTALKRIFKKDLSGLGENEAVLHKAHIHVHDVSPDSELGSHTEPQRRGHGETSSMSGSEGSDSGHEYSYDPERDVDAGLGLISPNVLNREGYYWSSAKKGRGKGGEYMDLDEALSIIQQEEEHVSPSDLNSLAGYWKM</sequence>
<accession>A0A8K0JQP4</accession>
<feature type="transmembrane region" description="Helical" evidence="7">
    <location>
        <begin position="157"/>
        <end position="176"/>
    </location>
</feature>
<evidence type="ECO:0000256" key="6">
    <source>
        <dbReference type="SAM" id="MobiDB-lite"/>
    </source>
</evidence>
<name>A0A8K0JQP4_9TREE</name>
<feature type="compositionally biased region" description="Basic and acidic residues" evidence="6">
    <location>
        <begin position="346"/>
        <end position="363"/>
    </location>
</feature>
<dbReference type="GO" id="GO:0005789">
    <property type="term" value="C:endoplasmic reticulum membrane"/>
    <property type="evidence" value="ECO:0007669"/>
    <property type="project" value="TreeGrafter"/>
</dbReference>
<organism evidence="9 10">
    <name type="scientific">Filobasidium floriforme</name>
    <dbReference type="NCBI Taxonomy" id="5210"/>
    <lineage>
        <taxon>Eukaryota</taxon>
        <taxon>Fungi</taxon>
        <taxon>Dikarya</taxon>
        <taxon>Basidiomycota</taxon>
        <taxon>Agaricomycotina</taxon>
        <taxon>Tremellomycetes</taxon>
        <taxon>Filobasidiales</taxon>
        <taxon>Filobasidiaceae</taxon>
        <taxon>Filobasidium</taxon>
    </lineage>
</organism>
<evidence type="ECO:0000256" key="5">
    <source>
        <dbReference type="ARBA" id="ARBA00025797"/>
    </source>
</evidence>
<feature type="transmembrane region" description="Helical" evidence="7">
    <location>
        <begin position="80"/>
        <end position="99"/>
    </location>
</feature>
<dbReference type="InterPro" id="IPR045014">
    <property type="entry name" value="TM41A/B"/>
</dbReference>
<evidence type="ECO:0000256" key="3">
    <source>
        <dbReference type="ARBA" id="ARBA00022989"/>
    </source>
</evidence>
<keyword evidence="4 7" id="KW-0472">Membrane</keyword>
<evidence type="ECO:0000313" key="9">
    <source>
        <dbReference type="EMBL" id="KAG7570991.1"/>
    </source>
</evidence>
<dbReference type="EMBL" id="JABELV010000014">
    <property type="protein sequence ID" value="KAG7570991.1"/>
    <property type="molecule type" value="Genomic_DNA"/>
</dbReference>
<dbReference type="OrthoDB" id="3364966at2759"/>
<feature type="transmembrane region" description="Helical" evidence="7">
    <location>
        <begin position="222"/>
        <end position="240"/>
    </location>
</feature>
<feature type="compositionally biased region" description="Low complexity" evidence="6">
    <location>
        <begin position="364"/>
        <end position="374"/>
    </location>
</feature>
<dbReference type="PANTHER" id="PTHR43220">
    <property type="match status" value="1"/>
</dbReference>
<evidence type="ECO:0000313" key="10">
    <source>
        <dbReference type="Proteomes" id="UP000812966"/>
    </source>
</evidence>
<comment type="subcellular location">
    <subcellularLocation>
        <location evidence="1">Membrane</location>
        <topology evidence="1">Multi-pass membrane protein</topology>
    </subcellularLocation>
</comment>
<dbReference type="Pfam" id="PF09335">
    <property type="entry name" value="VTT_dom"/>
    <property type="match status" value="1"/>
</dbReference>
<proteinExistence type="inferred from homology"/>
<dbReference type="GO" id="GO:0000045">
    <property type="term" value="P:autophagosome assembly"/>
    <property type="evidence" value="ECO:0007669"/>
    <property type="project" value="TreeGrafter"/>
</dbReference>
<evidence type="ECO:0000259" key="8">
    <source>
        <dbReference type="Pfam" id="PF09335"/>
    </source>
</evidence>
<feature type="region of interest" description="Disordered" evidence="6">
    <location>
        <begin position="1"/>
        <end position="43"/>
    </location>
</feature>
<feature type="transmembrane region" description="Helical" evidence="7">
    <location>
        <begin position="260"/>
        <end position="284"/>
    </location>
</feature>
<protein>
    <recommendedName>
        <fullName evidence="8">VTT domain-containing protein</fullName>
    </recommendedName>
</protein>
<feature type="transmembrane region" description="Helical" evidence="7">
    <location>
        <begin position="182"/>
        <end position="201"/>
    </location>
</feature>
<feature type="transmembrane region" description="Helical" evidence="7">
    <location>
        <begin position="296"/>
        <end position="317"/>
    </location>
</feature>
<comment type="similarity">
    <text evidence="5">Belongs to the TMEM41 family.</text>
</comment>
<feature type="domain" description="VTT" evidence="8">
    <location>
        <begin position="154"/>
        <end position="282"/>
    </location>
</feature>
<dbReference type="InterPro" id="IPR032816">
    <property type="entry name" value="VTT_dom"/>
</dbReference>
<keyword evidence="10" id="KW-1185">Reference proteome</keyword>
<evidence type="ECO:0000256" key="1">
    <source>
        <dbReference type="ARBA" id="ARBA00004141"/>
    </source>
</evidence>
<reference evidence="9" key="1">
    <citation type="submission" date="2020-04" db="EMBL/GenBank/DDBJ databases">
        <title>Analysis of mating type loci in Filobasidium floriforme.</title>
        <authorList>
            <person name="Nowrousian M."/>
        </authorList>
    </citation>
    <scope>NUCLEOTIDE SEQUENCE</scope>
    <source>
        <strain evidence="9">CBS 6242</strain>
    </source>
</reference>
<evidence type="ECO:0000256" key="4">
    <source>
        <dbReference type="ARBA" id="ARBA00023136"/>
    </source>
</evidence>
<evidence type="ECO:0000256" key="7">
    <source>
        <dbReference type="SAM" id="Phobius"/>
    </source>
</evidence>
<dbReference type="PANTHER" id="PTHR43220:SF18">
    <property type="entry name" value="TRANSMEMBRANE PROTEIN 41B"/>
    <property type="match status" value="1"/>
</dbReference>
<evidence type="ECO:0000256" key="2">
    <source>
        <dbReference type="ARBA" id="ARBA00022692"/>
    </source>
</evidence>